<organism evidence="3 4">
    <name type="scientific">Mycena venus</name>
    <dbReference type="NCBI Taxonomy" id="2733690"/>
    <lineage>
        <taxon>Eukaryota</taxon>
        <taxon>Fungi</taxon>
        <taxon>Dikarya</taxon>
        <taxon>Basidiomycota</taxon>
        <taxon>Agaricomycotina</taxon>
        <taxon>Agaricomycetes</taxon>
        <taxon>Agaricomycetidae</taxon>
        <taxon>Agaricales</taxon>
        <taxon>Marasmiineae</taxon>
        <taxon>Mycenaceae</taxon>
        <taxon>Mycena</taxon>
    </lineage>
</organism>
<name>A0A8H6YUY9_9AGAR</name>
<feature type="region of interest" description="Disordered" evidence="1">
    <location>
        <begin position="72"/>
        <end position="100"/>
    </location>
</feature>
<accession>A0A8H6YUY9</accession>
<keyword evidence="4" id="KW-1185">Reference proteome</keyword>
<feature type="compositionally biased region" description="Low complexity" evidence="1">
    <location>
        <begin position="89"/>
        <end position="100"/>
    </location>
</feature>
<feature type="signal peptide" evidence="2">
    <location>
        <begin position="1"/>
        <end position="18"/>
    </location>
</feature>
<comment type="caution">
    <text evidence="3">The sequence shown here is derived from an EMBL/GenBank/DDBJ whole genome shotgun (WGS) entry which is preliminary data.</text>
</comment>
<evidence type="ECO:0000313" key="4">
    <source>
        <dbReference type="Proteomes" id="UP000620124"/>
    </source>
</evidence>
<dbReference type="Proteomes" id="UP000620124">
    <property type="component" value="Unassembled WGS sequence"/>
</dbReference>
<evidence type="ECO:0000256" key="1">
    <source>
        <dbReference type="SAM" id="MobiDB-lite"/>
    </source>
</evidence>
<protein>
    <recommendedName>
        <fullName evidence="5">Membrane anchor Opy2 N-terminal domain-containing protein</fullName>
    </recommendedName>
</protein>
<evidence type="ECO:0000313" key="3">
    <source>
        <dbReference type="EMBL" id="KAF7365717.1"/>
    </source>
</evidence>
<dbReference type="OrthoDB" id="3069923at2759"/>
<sequence length="181" mass="18340">MHLAALLVVASVLARAMSQSSASSPADCIACPPSPACNCAVDEECFIVTRNCLTCGEIRCVPANGTNVGTSNAGFSDSTASPSLPGPAKPSGSGAPSAPGNSAALHFATNPGSVFSSFGLGAPRLVLDLSLISHSFRCNADGTDAAYSGTIAAATIVSRSRGWQNANVRNQLETLTHCRRS</sequence>
<keyword evidence="2" id="KW-0732">Signal</keyword>
<feature type="chain" id="PRO_5034089843" description="Membrane anchor Opy2 N-terminal domain-containing protein" evidence="2">
    <location>
        <begin position="19"/>
        <end position="181"/>
    </location>
</feature>
<gene>
    <name evidence="3" type="ORF">MVEN_00445400</name>
</gene>
<reference evidence="3" key="1">
    <citation type="submission" date="2020-05" db="EMBL/GenBank/DDBJ databases">
        <title>Mycena genomes resolve the evolution of fungal bioluminescence.</title>
        <authorList>
            <person name="Tsai I.J."/>
        </authorList>
    </citation>
    <scope>NUCLEOTIDE SEQUENCE</scope>
    <source>
        <strain evidence="3">CCC161011</strain>
    </source>
</reference>
<dbReference type="AlphaFoldDB" id="A0A8H6YUY9"/>
<dbReference type="EMBL" id="JACAZI010000003">
    <property type="protein sequence ID" value="KAF7365717.1"/>
    <property type="molecule type" value="Genomic_DNA"/>
</dbReference>
<evidence type="ECO:0008006" key="5">
    <source>
        <dbReference type="Google" id="ProtNLM"/>
    </source>
</evidence>
<evidence type="ECO:0000256" key="2">
    <source>
        <dbReference type="SAM" id="SignalP"/>
    </source>
</evidence>
<proteinExistence type="predicted"/>